<evidence type="ECO:0000256" key="3">
    <source>
        <dbReference type="ARBA" id="ARBA00022692"/>
    </source>
</evidence>
<dbReference type="EMBL" id="AGFR01000003">
    <property type="protein sequence ID" value="EHD14969.1"/>
    <property type="molecule type" value="Genomic_DNA"/>
</dbReference>
<keyword evidence="2" id="KW-1134">Transmembrane beta strand</keyword>
<evidence type="ECO:0000313" key="9">
    <source>
        <dbReference type="Proteomes" id="UP000005939"/>
    </source>
</evidence>
<dbReference type="PANTHER" id="PTHR35892">
    <property type="entry name" value="OUTER MEMBRANE PROTEIN PAGN-RELATED"/>
    <property type="match status" value="1"/>
</dbReference>
<protein>
    <recommendedName>
        <fullName evidence="7">Outer membrane protein beta-barrel domain-containing protein</fullName>
    </recommendedName>
</protein>
<feature type="signal peptide" evidence="6">
    <location>
        <begin position="1"/>
        <end position="23"/>
    </location>
</feature>
<dbReference type="SUPFAM" id="SSF56925">
    <property type="entry name" value="OMPA-like"/>
    <property type="match status" value="1"/>
</dbReference>
<evidence type="ECO:0000313" key="8">
    <source>
        <dbReference type="EMBL" id="EHD14969.1"/>
    </source>
</evidence>
<evidence type="ECO:0000256" key="2">
    <source>
        <dbReference type="ARBA" id="ARBA00022452"/>
    </source>
</evidence>
<dbReference type="AlphaFoldDB" id="G6EZN1"/>
<feature type="domain" description="Outer membrane protein beta-barrel" evidence="7">
    <location>
        <begin position="12"/>
        <end position="252"/>
    </location>
</feature>
<keyword evidence="4 6" id="KW-0732">Signal</keyword>
<evidence type="ECO:0000256" key="6">
    <source>
        <dbReference type="SAM" id="SignalP"/>
    </source>
</evidence>
<evidence type="ECO:0000259" key="7">
    <source>
        <dbReference type="Pfam" id="PF13505"/>
    </source>
</evidence>
<sequence>MKNPLYIVCASSLSLFCAPDSFAENTDHKSGFYVTGKVGASVLQQKNQKYLGRYQYYMSNTNTDSYDLYNYSYDGKANGTHSNARLGGGIAVGYNFDNYFHVPVRTEIDVMARMRDSSNYLSGRQTYNYSWMAKTTDEQHVNNKVQLNTFMFNAFYDFKNKSAFTPYIMAGVGLGSFKHTSILNNSETIYDTSDEPINYSESKSRKSRTANNFAWNAGAGVRYKINEDFDLDFSYRYLDAGKSSMTTWSGSTAYYYIGGYEKSKTKVVSQDMMLGLTYNF</sequence>
<name>G6EZN1_9PROT</name>
<accession>G6EZN1</accession>
<dbReference type="PANTHER" id="PTHR35892:SF2">
    <property type="entry name" value="OUTER MEMBRANE PROTEIN PAGN"/>
    <property type="match status" value="1"/>
</dbReference>
<dbReference type="OrthoDB" id="5643626at2"/>
<evidence type="ECO:0000256" key="4">
    <source>
        <dbReference type="ARBA" id="ARBA00022729"/>
    </source>
</evidence>
<dbReference type="STRING" id="1088868.CIN_09010"/>
<dbReference type="InterPro" id="IPR027385">
    <property type="entry name" value="Beta-barrel_OMP"/>
</dbReference>
<dbReference type="InterPro" id="IPR011250">
    <property type="entry name" value="OMP/PagP_B-barrel"/>
</dbReference>
<feature type="chain" id="PRO_5003488484" description="Outer membrane protein beta-barrel domain-containing protein" evidence="6">
    <location>
        <begin position="24"/>
        <end position="280"/>
    </location>
</feature>
<dbReference type="GO" id="GO:0009279">
    <property type="term" value="C:cell outer membrane"/>
    <property type="evidence" value="ECO:0007669"/>
    <property type="project" value="UniProtKB-SubCell"/>
</dbReference>
<evidence type="ECO:0000256" key="5">
    <source>
        <dbReference type="ARBA" id="ARBA00023136"/>
    </source>
</evidence>
<comment type="caution">
    <text evidence="8">The sequence shown here is derived from an EMBL/GenBank/DDBJ whole genome shotgun (WGS) entry which is preliminary data.</text>
</comment>
<comment type="subcellular location">
    <subcellularLocation>
        <location evidence="1">Cell outer membrane</location>
        <topology evidence="1">Multi-pass membrane protein</topology>
    </subcellularLocation>
</comment>
<proteinExistence type="predicted"/>
<dbReference type="eggNOG" id="COG3637">
    <property type="taxonomic scope" value="Bacteria"/>
</dbReference>
<evidence type="ECO:0000256" key="1">
    <source>
        <dbReference type="ARBA" id="ARBA00004571"/>
    </source>
</evidence>
<dbReference type="Proteomes" id="UP000005939">
    <property type="component" value="Unassembled WGS sequence"/>
</dbReference>
<dbReference type="RefSeq" id="WP_008853891.1">
    <property type="nucleotide sequence ID" value="NZ_AGFR01000003.1"/>
</dbReference>
<keyword evidence="3" id="KW-0812">Transmembrane</keyword>
<reference evidence="8 9" key="1">
    <citation type="submission" date="2011-10" db="EMBL/GenBank/DDBJ databases">
        <title>Genome Sequence of Commensalibacter intestini A911, isolated from Drosophila gut.</title>
        <authorList>
            <person name="Lee W.-J."/>
            <person name="Kim E.-K."/>
        </authorList>
    </citation>
    <scope>NUCLEOTIDE SEQUENCE [LARGE SCALE GENOMIC DNA]</scope>
    <source>
        <strain evidence="8 9">A911</strain>
    </source>
</reference>
<gene>
    <name evidence="8" type="ORF">CIN_09010</name>
</gene>
<dbReference type="InterPro" id="IPR051723">
    <property type="entry name" value="Bact_OM_Invasion-Related"/>
</dbReference>
<keyword evidence="5" id="KW-0472">Membrane</keyword>
<dbReference type="Pfam" id="PF13505">
    <property type="entry name" value="OMP_b-brl"/>
    <property type="match status" value="1"/>
</dbReference>
<organism evidence="8 9">
    <name type="scientific">Commensalibacter intestini A911</name>
    <dbReference type="NCBI Taxonomy" id="1088868"/>
    <lineage>
        <taxon>Bacteria</taxon>
        <taxon>Pseudomonadati</taxon>
        <taxon>Pseudomonadota</taxon>
        <taxon>Alphaproteobacteria</taxon>
        <taxon>Acetobacterales</taxon>
        <taxon>Acetobacteraceae</taxon>
    </lineage>
</organism>
<dbReference type="Gene3D" id="2.40.160.20">
    <property type="match status" value="1"/>
</dbReference>